<dbReference type="SUPFAM" id="SSF53927">
    <property type="entry name" value="Cytidine deaminase-like"/>
    <property type="match status" value="1"/>
</dbReference>
<evidence type="ECO:0000256" key="7">
    <source>
        <dbReference type="ARBA" id="ARBA00048045"/>
    </source>
</evidence>
<keyword evidence="3 8" id="KW-0819">tRNA processing</keyword>
<organism evidence="10 11">
    <name type="scientific">Ezakiella coagulans</name>
    <dbReference type="NCBI Taxonomy" id="46507"/>
    <lineage>
        <taxon>Bacteria</taxon>
        <taxon>Bacillati</taxon>
        <taxon>Bacillota</taxon>
        <taxon>Tissierellia</taxon>
        <taxon>Ezakiella</taxon>
    </lineage>
</organism>
<comment type="similarity">
    <text evidence="1">Belongs to the cytidine and deoxycytidylate deaminase family. ADAT2 subfamily.</text>
</comment>
<evidence type="ECO:0000256" key="8">
    <source>
        <dbReference type="HAMAP-Rule" id="MF_00972"/>
    </source>
</evidence>
<dbReference type="PROSITE" id="PS51747">
    <property type="entry name" value="CYT_DCMP_DEAMINASES_2"/>
    <property type="match status" value="1"/>
</dbReference>
<comment type="cofactor">
    <cofactor evidence="8">
        <name>Zn(2+)</name>
        <dbReference type="ChEBI" id="CHEBI:29105"/>
    </cofactor>
    <text evidence="8">Binds 1 zinc ion per subunit.</text>
</comment>
<dbReference type="InterPro" id="IPR016193">
    <property type="entry name" value="Cytidine_deaminase-like"/>
</dbReference>
<keyword evidence="11" id="KW-1185">Reference proteome</keyword>
<dbReference type="EMBL" id="QEKV01000001">
    <property type="protein sequence ID" value="PVY95734.1"/>
    <property type="molecule type" value="Genomic_DNA"/>
</dbReference>
<dbReference type="GO" id="GO:0052717">
    <property type="term" value="F:tRNA-specific adenosine-34 deaminase activity"/>
    <property type="evidence" value="ECO:0007669"/>
    <property type="project" value="UniProtKB-UniRule"/>
</dbReference>
<dbReference type="PROSITE" id="PS00903">
    <property type="entry name" value="CYT_DCMP_DEAMINASES_1"/>
    <property type="match status" value="1"/>
</dbReference>
<dbReference type="InterPro" id="IPR002125">
    <property type="entry name" value="CMP_dCMP_dom"/>
</dbReference>
<dbReference type="Gene3D" id="3.40.140.10">
    <property type="entry name" value="Cytidine Deaminase, domain 2"/>
    <property type="match status" value="1"/>
</dbReference>
<keyword evidence="5 8" id="KW-0378">Hydrolase</keyword>
<dbReference type="CDD" id="cd01285">
    <property type="entry name" value="nucleoside_deaminase"/>
    <property type="match status" value="1"/>
</dbReference>
<gene>
    <name evidence="8" type="primary">tadA</name>
    <name evidence="10" type="ORF">C7381_101261</name>
</gene>
<comment type="function">
    <text evidence="8">Catalyzes the deamination of adenosine to inosine at the wobble position 34 of tRNA(Arg2).</text>
</comment>
<dbReference type="RefSeq" id="WP_116479623.1">
    <property type="nucleotide sequence ID" value="NZ_QEKV01000001.1"/>
</dbReference>
<dbReference type="Proteomes" id="UP000245793">
    <property type="component" value="Unassembled WGS sequence"/>
</dbReference>
<name>A0A2U1E706_9FIRM</name>
<protein>
    <recommendedName>
        <fullName evidence="8">tRNA-specific adenosine deaminase</fullName>
        <ecNumber evidence="8">3.5.4.33</ecNumber>
    </recommendedName>
</protein>
<comment type="caution">
    <text evidence="10">The sequence shown here is derived from an EMBL/GenBank/DDBJ whole genome shotgun (WGS) entry which is preliminary data.</text>
</comment>
<evidence type="ECO:0000313" key="11">
    <source>
        <dbReference type="Proteomes" id="UP000245793"/>
    </source>
</evidence>
<reference evidence="10 11" key="1">
    <citation type="submission" date="2018-04" db="EMBL/GenBank/DDBJ databases">
        <title>Genomic Encyclopedia of Type Strains, Phase IV (KMG-IV): sequencing the most valuable type-strain genomes for metagenomic binning, comparative biology and taxonomic classification.</title>
        <authorList>
            <person name="Goeker M."/>
        </authorList>
    </citation>
    <scope>NUCLEOTIDE SEQUENCE [LARGE SCALE GENOMIC DNA]</scope>
    <source>
        <strain evidence="10 11">DSM 20705</strain>
    </source>
</reference>
<keyword evidence="4 8" id="KW-0479">Metal-binding</keyword>
<comment type="subunit">
    <text evidence="2 8">Homodimer.</text>
</comment>
<evidence type="ECO:0000256" key="2">
    <source>
        <dbReference type="ARBA" id="ARBA00011738"/>
    </source>
</evidence>
<feature type="binding site" evidence="8">
    <location>
        <position position="53"/>
    </location>
    <ligand>
        <name>Zn(2+)</name>
        <dbReference type="ChEBI" id="CHEBI:29105"/>
        <note>catalytic</note>
    </ligand>
</feature>
<evidence type="ECO:0000256" key="6">
    <source>
        <dbReference type="ARBA" id="ARBA00022833"/>
    </source>
</evidence>
<feature type="active site" description="Proton donor" evidence="8">
    <location>
        <position position="55"/>
    </location>
</feature>
<dbReference type="NCBIfam" id="NF008113">
    <property type="entry name" value="PRK10860.1"/>
    <property type="match status" value="1"/>
</dbReference>
<dbReference type="PANTHER" id="PTHR11079">
    <property type="entry name" value="CYTOSINE DEAMINASE FAMILY MEMBER"/>
    <property type="match status" value="1"/>
</dbReference>
<keyword evidence="6 8" id="KW-0862">Zinc</keyword>
<evidence type="ECO:0000256" key="3">
    <source>
        <dbReference type="ARBA" id="ARBA00022694"/>
    </source>
</evidence>
<feature type="domain" description="CMP/dCMP-type deaminase" evidence="9">
    <location>
        <begin position="2"/>
        <end position="113"/>
    </location>
</feature>
<dbReference type="PANTHER" id="PTHR11079:SF179">
    <property type="entry name" value="TRNA(ADENINE(34)) DEAMINASE, CHLOROPLASTIC"/>
    <property type="match status" value="1"/>
</dbReference>
<evidence type="ECO:0000256" key="1">
    <source>
        <dbReference type="ARBA" id="ARBA00010669"/>
    </source>
</evidence>
<dbReference type="HAMAP" id="MF_00972">
    <property type="entry name" value="tRNA_aden_deaminase"/>
    <property type="match status" value="1"/>
</dbReference>
<dbReference type="GO" id="GO:0008270">
    <property type="term" value="F:zinc ion binding"/>
    <property type="evidence" value="ECO:0007669"/>
    <property type="project" value="UniProtKB-UniRule"/>
</dbReference>
<sequence>MVDDKVFMKEALKQAKKAYEKNEIPIGAVLVKDGKIISRGRNSVIEKNDMTSHAEINALRKAGKKLENYRLPGLTLYTTLEPCSMCAGAIIESRIERIVIGALDPKRGAIISNLELTKSTVSNTDIAVTTGVMEKECLEIIQEFFRGLRERKKK</sequence>
<dbReference type="GO" id="GO:0002100">
    <property type="term" value="P:tRNA wobble adenosine to inosine editing"/>
    <property type="evidence" value="ECO:0007669"/>
    <property type="project" value="UniProtKB-UniRule"/>
</dbReference>
<feature type="binding site" evidence="8">
    <location>
        <position position="86"/>
    </location>
    <ligand>
        <name>Zn(2+)</name>
        <dbReference type="ChEBI" id="CHEBI:29105"/>
        <note>catalytic</note>
    </ligand>
</feature>
<comment type="catalytic activity">
    <reaction evidence="7 8">
        <text>adenosine(34) in tRNA + H2O + H(+) = inosine(34) in tRNA + NH4(+)</text>
        <dbReference type="Rhea" id="RHEA:43168"/>
        <dbReference type="Rhea" id="RHEA-COMP:10373"/>
        <dbReference type="Rhea" id="RHEA-COMP:10374"/>
        <dbReference type="ChEBI" id="CHEBI:15377"/>
        <dbReference type="ChEBI" id="CHEBI:15378"/>
        <dbReference type="ChEBI" id="CHEBI:28938"/>
        <dbReference type="ChEBI" id="CHEBI:74411"/>
        <dbReference type="ChEBI" id="CHEBI:82852"/>
        <dbReference type="EC" id="3.5.4.33"/>
    </reaction>
</comment>
<dbReference type="EC" id="3.5.4.33" evidence="8"/>
<evidence type="ECO:0000256" key="5">
    <source>
        <dbReference type="ARBA" id="ARBA00022801"/>
    </source>
</evidence>
<feature type="binding site" evidence="8">
    <location>
        <position position="83"/>
    </location>
    <ligand>
        <name>Zn(2+)</name>
        <dbReference type="ChEBI" id="CHEBI:29105"/>
        <note>catalytic</note>
    </ligand>
</feature>
<dbReference type="AlphaFoldDB" id="A0A2U1E706"/>
<evidence type="ECO:0000256" key="4">
    <source>
        <dbReference type="ARBA" id="ARBA00022723"/>
    </source>
</evidence>
<dbReference type="InterPro" id="IPR016192">
    <property type="entry name" value="APOBEC/CMP_deaminase_Zn-bd"/>
</dbReference>
<evidence type="ECO:0000259" key="9">
    <source>
        <dbReference type="PROSITE" id="PS51747"/>
    </source>
</evidence>
<evidence type="ECO:0000313" key="10">
    <source>
        <dbReference type="EMBL" id="PVY95734.1"/>
    </source>
</evidence>
<proteinExistence type="inferred from homology"/>
<dbReference type="Pfam" id="PF00383">
    <property type="entry name" value="dCMP_cyt_deam_1"/>
    <property type="match status" value="1"/>
</dbReference>
<accession>A0A2U1E706</accession>
<dbReference type="InterPro" id="IPR028883">
    <property type="entry name" value="tRNA_aden_deaminase"/>
</dbReference>
<dbReference type="FunFam" id="3.40.140.10:FF:000005">
    <property type="entry name" value="tRNA-specific adenosine deaminase"/>
    <property type="match status" value="1"/>
</dbReference>